<evidence type="ECO:0000313" key="2">
    <source>
        <dbReference type="EMBL" id="QDY66458.1"/>
    </source>
</evidence>
<dbReference type="PANTHER" id="PTHR33993">
    <property type="entry name" value="GLYOXALASE-RELATED"/>
    <property type="match status" value="1"/>
</dbReference>
<dbReference type="OrthoDB" id="9793039at2"/>
<dbReference type="Pfam" id="PF00903">
    <property type="entry name" value="Glyoxalase"/>
    <property type="match status" value="1"/>
</dbReference>
<dbReference type="Proteomes" id="UP001060018">
    <property type="component" value="Chromosome"/>
</dbReference>
<keyword evidence="4" id="KW-1185">Reference proteome</keyword>
<reference evidence="2 4" key="1">
    <citation type="submission" date="2019-07" db="EMBL/GenBank/DDBJ databases">
        <title>Complete Genome Sequence of drought tolerant Plant Growth-Promoting Rhizobacterium Glutamicibacter halophytocola DR408.</title>
        <authorList>
            <person name="Nishu S.D."/>
            <person name="Lee T.K."/>
        </authorList>
    </citation>
    <scope>NUCLEOTIDE SEQUENCE [LARGE SCALE GENOMIC DNA]</scope>
    <source>
        <strain evidence="2 4">DR408</strain>
    </source>
</reference>
<protein>
    <submittedName>
        <fullName evidence="3">VOC family protein</fullName>
    </submittedName>
</protein>
<dbReference type="AlphaFoldDB" id="A0A5B8IPZ4"/>
<dbReference type="Proteomes" id="UP000320717">
    <property type="component" value="Chromosome"/>
</dbReference>
<accession>A0A5B8IPZ4</accession>
<dbReference type="EMBL" id="CP042260">
    <property type="protein sequence ID" value="QDY66458.1"/>
    <property type="molecule type" value="Genomic_DNA"/>
</dbReference>
<dbReference type="InterPro" id="IPR041581">
    <property type="entry name" value="Glyoxalase_6"/>
</dbReference>
<dbReference type="PROSITE" id="PS51819">
    <property type="entry name" value="VOC"/>
    <property type="match status" value="2"/>
</dbReference>
<feature type="domain" description="VOC" evidence="1">
    <location>
        <begin position="139"/>
        <end position="254"/>
    </location>
</feature>
<reference evidence="3" key="2">
    <citation type="journal article" date="2022" name="Pest Manag. Sci.">
        <title>Glutamicibacter halophytocola-mediated host fitness of potato tuber moth on Solanaceae crops.</title>
        <authorList>
            <person name="Wang W."/>
            <person name="Xiao G."/>
            <person name="Du G."/>
            <person name="Chang L."/>
            <person name="Yang Y."/>
            <person name="Ye J."/>
            <person name="Chen B."/>
        </authorList>
    </citation>
    <scope>NUCLEOTIDE SEQUENCE</scope>
    <source>
        <strain evidence="3">S2</strain>
    </source>
</reference>
<dbReference type="InterPro" id="IPR004360">
    <property type="entry name" value="Glyas_Fos-R_dOase_dom"/>
</dbReference>
<sequence>MPGAREPRAEPCWADLLTSDLGSAVEFYSRLFGWRFDDGPEARAEGYLPAYLDDQLVSGLVHNDRDSGAPDVWTTYLNVADVHAAAFAARLHGGKIHLKPVEIPEQGTLAMISDPEGIGVGLFQAFDAGDLHSARRHGTRIWSELHTKHFDAVARFYREALGWELSTVSDSPEFRYCTLGQGSEALAGIYDIAGQGPEAQAGWRTYFAVDDADASVALAELLGGAVIREPQDSFFGRMAVLHDATGAEFSIIQPTRHRA</sequence>
<evidence type="ECO:0000259" key="1">
    <source>
        <dbReference type="PROSITE" id="PS51819"/>
    </source>
</evidence>
<evidence type="ECO:0000313" key="3">
    <source>
        <dbReference type="EMBL" id="UUX58564.1"/>
    </source>
</evidence>
<evidence type="ECO:0000313" key="4">
    <source>
        <dbReference type="Proteomes" id="UP000320717"/>
    </source>
</evidence>
<dbReference type="InterPro" id="IPR029068">
    <property type="entry name" value="Glyas_Bleomycin-R_OHBP_Dase"/>
</dbReference>
<dbReference type="EMBL" id="CP102487">
    <property type="protein sequence ID" value="UUX58564.1"/>
    <property type="molecule type" value="Genomic_DNA"/>
</dbReference>
<evidence type="ECO:0000313" key="5">
    <source>
        <dbReference type="Proteomes" id="UP001060018"/>
    </source>
</evidence>
<gene>
    <name evidence="2" type="ORF">FQA45_09030</name>
    <name evidence="3" type="ORF">NUH22_14875</name>
</gene>
<dbReference type="InterPro" id="IPR037523">
    <property type="entry name" value="VOC_core"/>
</dbReference>
<dbReference type="RefSeq" id="WP_146276482.1">
    <property type="nucleotide sequence ID" value="NZ_CP042260.1"/>
</dbReference>
<organism evidence="3 5">
    <name type="scientific">Glutamicibacter halophytocola</name>
    <dbReference type="NCBI Taxonomy" id="1933880"/>
    <lineage>
        <taxon>Bacteria</taxon>
        <taxon>Bacillati</taxon>
        <taxon>Actinomycetota</taxon>
        <taxon>Actinomycetes</taxon>
        <taxon>Micrococcales</taxon>
        <taxon>Micrococcaceae</taxon>
        <taxon>Glutamicibacter</taxon>
    </lineage>
</organism>
<dbReference type="InterPro" id="IPR052164">
    <property type="entry name" value="Anthracycline_SecMetBiosynth"/>
</dbReference>
<feature type="domain" description="VOC" evidence="1">
    <location>
        <begin position="10"/>
        <end position="125"/>
    </location>
</feature>
<dbReference type="PANTHER" id="PTHR33993:SF14">
    <property type="entry name" value="GB|AAF24581.1"/>
    <property type="match status" value="1"/>
</dbReference>
<dbReference type="CDD" id="cd07247">
    <property type="entry name" value="SgaA_N_like"/>
    <property type="match status" value="2"/>
</dbReference>
<name>A0A5B8IPZ4_9MICC</name>
<dbReference type="Pfam" id="PF18029">
    <property type="entry name" value="Glyoxalase_6"/>
    <property type="match status" value="1"/>
</dbReference>
<proteinExistence type="predicted"/>
<dbReference type="SUPFAM" id="SSF54593">
    <property type="entry name" value="Glyoxalase/Bleomycin resistance protein/Dihydroxybiphenyl dioxygenase"/>
    <property type="match status" value="2"/>
</dbReference>
<dbReference type="Gene3D" id="3.10.180.10">
    <property type="entry name" value="2,3-Dihydroxybiphenyl 1,2-Dioxygenase, domain 1"/>
    <property type="match status" value="2"/>
</dbReference>